<evidence type="ECO:0000313" key="2">
    <source>
        <dbReference type="Proteomes" id="UP001055439"/>
    </source>
</evidence>
<sequence length="98" mass="11527">MTDAVQSKFLFQVGHIASNNRLMPLFLKEMFSGPRHGKSIQSMDTRFCHQTKPIGKLDVELTRWFHVRDCHVRLHCQRKCVSFYYFRLVSVILIENVG</sequence>
<keyword evidence="2" id="KW-1185">Reference proteome</keyword>
<name>A0A9E7EAP7_9LILI</name>
<gene>
    <name evidence="1" type="ORF">MUK42_09351</name>
</gene>
<accession>A0A9E7EAP7</accession>
<dbReference type="AlphaFoldDB" id="A0A9E7EAP7"/>
<organism evidence="1 2">
    <name type="scientific">Musa troglodytarum</name>
    <name type="common">fe'i banana</name>
    <dbReference type="NCBI Taxonomy" id="320322"/>
    <lineage>
        <taxon>Eukaryota</taxon>
        <taxon>Viridiplantae</taxon>
        <taxon>Streptophyta</taxon>
        <taxon>Embryophyta</taxon>
        <taxon>Tracheophyta</taxon>
        <taxon>Spermatophyta</taxon>
        <taxon>Magnoliopsida</taxon>
        <taxon>Liliopsida</taxon>
        <taxon>Zingiberales</taxon>
        <taxon>Musaceae</taxon>
        <taxon>Musa</taxon>
    </lineage>
</organism>
<reference evidence="1" key="1">
    <citation type="submission" date="2022-05" db="EMBL/GenBank/DDBJ databases">
        <title>The Musa troglodytarum L. genome provides insights into the mechanism of non-climacteric behaviour and enrichment of carotenoids.</title>
        <authorList>
            <person name="Wang J."/>
        </authorList>
    </citation>
    <scope>NUCLEOTIDE SEQUENCE</scope>
    <source>
        <tissue evidence="1">Leaf</tissue>
    </source>
</reference>
<dbReference type="EMBL" id="CP097502">
    <property type="protein sequence ID" value="URD72558.1"/>
    <property type="molecule type" value="Genomic_DNA"/>
</dbReference>
<evidence type="ECO:0000313" key="1">
    <source>
        <dbReference type="EMBL" id="URD72558.1"/>
    </source>
</evidence>
<dbReference type="Proteomes" id="UP001055439">
    <property type="component" value="Chromosome 1"/>
</dbReference>
<protein>
    <submittedName>
        <fullName evidence="1">Uncharacterized protein</fullName>
    </submittedName>
</protein>
<proteinExistence type="predicted"/>